<dbReference type="OrthoDB" id="676979at2759"/>
<name>A0A3S3M833_9MAGN</name>
<dbReference type="PANTHER" id="PTHR48009:SF1">
    <property type="entry name" value="LEUCINE-RICH REPEAT (LRR) FAMILY PROTEIN"/>
    <property type="match status" value="1"/>
</dbReference>
<evidence type="ECO:0000256" key="4">
    <source>
        <dbReference type="SAM" id="SignalP"/>
    </source>
</evidence>
<feature type="chain" id="PRO_5018736415" evidence="4">
    <location>
        <begin position="21"/>
        <end position="422"/>
    </location>
</feature>
<dbReference type="Pfam" id="PF00560">
    <property type="entry name" value="LRR_1"/>
    <property type="match status" value="4"/>
</dbReference>
<feature type="domain" description="Leucine-rich repeat-containing N-terminal plant-type" evidence="5">
    <location>
        <begin position="36"/>
        <end position="77"/>
    </location>
</feature>
<dbReference type="SUPFAM" id="SSF52058">
    <property type="entry name" value="L domain-like"/>
    <property type="match status" value="1"/>
</dbReference>
<dbReference type="InterPro" id="IPR032675">
    <property type="entry name" value="LRR_dom_sf"/>
</dbReference>
<evidence type="ECO:0000313" key="7">
    <source>
        <dbReference type="Proteomes" id="UP000283530"/>
    </source>
</evidence>
<evidence type="ECO:0000256" key="3">
    <source>
        <dbReference type="SAM" id="MobiDB-lite"/>
    </source>
</evidence>
<proteinExistence type="predicted"/>
<keyword evidence="7" id="KW-1185">Reference proteome</keyword>
<gene>
    <name evidence="6" type="ORF">CKAN_00331200</name>
</gene>
<evidence type="ECO:0000259" key="5">
    <source>
        <dbReference type="Pfam" id="PF08263"/>
    </source>
</evidence>
<dbReference type="InterPro" id="IPR013210">
    <property type="entry name" value="LRR_N_plant-typ"/>
</dbReference>
<dbReference type="Gene3D" id="3.80.10.10">
    <property type="entry name" value="Ribonuclease Inhibitor"/>
    <property type="match status" value="2"/>
</dbReference>
<dbReference type="FunFam" id="3.80.10.10:FF:000383">
    <property type="entry name" value="Leucine-rich repeat receptor protein kinase EMS1"/>
    <property type="match status" value="1"/>
</dbReference>
<comment type="caution">
    <text evidence="6">The sequence shown here is derived from an EMBL/GenBank/DDBJ whole genome shotgun (WGS) entry which is preliminary data.</text>
</comment>
<feature type="compositionally biased region" description="Polar residues" evidence="3">
    <location>
        <begin position="411"/>
        <end position="422"/>
    </location>
</feature>
<dbReference type="InterPro" id="IPR001611">
    <property type="entry name" value="Leu-rich_rpt"/>
</dbReference>
<keyword evidence="1" id="KW-0433">Leucine-rich repeat</keyword>
<feature type="region of interest" description="Disordered" evidence="3">
    <location>
        <begin position="396"/>
        <end position="422"/>
    </location>
</feature>
<dbReference type="STRING" id="337451.A0A3S3M833"/>
<organism evidence="6 7">
    <name type="scientific">Cinnamomum micranthum f. kanehirae</name>
    <dbReference type="NCBI Taxonomy" id="337451"/>
    <lineage>
        <taxon>Eukaryota</taxon>
        <taxon>Viridiplantae</taxon>
        <taxon>Streptophyta</taxon>
        <taxon>Embryophyta</taxon>
        <taxon>Tracheophyta</taxon>
        <taxon>Spermatophyta</taxon>
        <taxon>Magnoliopsida</taxon>
        <taxon>Magnoliidae</taxon>
        <taxon>Laurales</taxon>
        <taxon>Lauraceae</taxon>
        <taxon>Cinnamomum</taxon>
    </lineage>
</organism>
<protein>
    <submittedName>
        <fullName evidence="6">Leucine-rich repeat family protein</fullName>
    </submittedName>
</protein>
<keyword evidence="2" id="KW-0677">Repeat</keyword>
<evidence type="ECO:0000313" key="6">
    <source>
        <dbReference type="EMBL" id="RWR74953.1"/>
    </source>
</evidence>
<evidence type="ECO:0000256" key="2">
    <source>
        <dbReference type="ARBA" id="ARBA00022737"/>
    </source>
</evidence>
<evidence type="ECO:0000256" key="1">
    <source>
        <dbReference type="ARBA" id="ARBA00022614"/>
    </source>
</evidence>
<keyword evidence="4" id="KW-0732">Signal</keyword>
<reference evidence="6 7" key="1">
    <citation type="journal article" date="2019" name="Nat. Plants">
        <title>Stout camphor tree genome fills gaps in understanding of flowering plant genome evolution.</title>
        <authorList>
            <person name="Chaw S.M."/>
            <person name="Liu Y.C."/>
            <person name="Wu Y.W."/>
            <person name="Wang H.Y."/>
            <person name="Lin C.I."/>
            <person name="Wu C.S."/>
            <person name="Ke H.M."/>
            <person name="Chang L.Y."/>
            <person name="Hsu C.Y."/>
            <person name="Yang H.T."/>
            <person name="Sudianto E."/>
            <person name="Hsu M.H."/>
            <person name="Wu K.P."/>
            <person name="Wang L.N."/>
            <person name="Leebens-Mack J.H."/>
            <person name="Tsai I.J."/>
        </authorList>
    </citation>
    <scope>NUCLEOTIDE SEQUENCE [LARGE SCALE GENOMIC DNA]</scope>
    <source>
        <strain evidence="7">cv. Chaw 1501</strain>
        <tissue evidence="6">Young leaves</tissue>
    </source>
</reference>
<accession>A0A3S3M833</accession>
<dbReference type="AlphaFoldDB" id="A0A3S3M833"/>
<sequence>MPSIFFSSSFLLLLLLLVLSSPSINVAQHPTFNLSPSDLQALLQIKTDLTDLPGSDFLSTWDVSSRDPCASFAGVFCAPDPDPTSPALLRVSSLTLGTGLADSPGLGGSLSAAIANLTALAQLVVHPGRISGPIPPQIGNLHRLIFLSITNNLISGPIPDSLSTLPSLHTLDLGHNRIFGPIPPDITQMQSLKVLILASNRISGRVPPIRSQLLHLDLRSNALSGTLPPLPSSLRYLSASDNGMWGPLDNVGSLPDLGFLDLGMNEFSGGLPEGLFVGRAGTVLLLERNNLSGGIPAGGGGLGMLGSTVDLSHNRLSGELPAVLAGAESLYLNNNRFTGAVPVEYVRSVYLGGTKTLYLQHNYLSGFPLPAGSPLPASGALCISYNCMVPPVRPTSCPSSAGDQMSRPAGQCTSFNGTNSNG</sequence>
<feature type="signal peptide" evidence="4">
    <location>
        <begin position="1"/>
        <end position="20"/>
    </location>
</feature>
<dbReference type="InterPro" id="IPR053213">
    <property type="entry name" value="RLP29"/>
</dbReference>
<dbReference type="PANTHER" id="PTHR48009">
    <property type="entry name" value="LEUCINE-RICH REPEAT (LRR) FAMILY PROTEIN"/>
    <property type="match status" value="1"/>
</dbReference>
<dbReference type="Proteomes" id="UP000283530">
    <property type="component" value="Unassembled WGS sequence"/>
</dbReference>
<dbReference type="Pfam" id="PF08263">
    <property type="entry name" value="LRRNT_2"/>
    <property type="match status" value="1"/>
</dbReference>
<dbReference type="EMBL" id="QPKB01000001">
    <property type="protein sequence ID" value="RWR74953.1"/>
    <property type="molecule type" value="Genomic_DNA"/>
</dbReference>